<dbReference type="Proteomes" id="UP000823775">
    <property type="component" value="Unassembled WGS sequence"/>
</dbReference>
<organism evidence="1 2">
    <name type="scientific">Datura stramonium</name>
    <name type="common">Jimsonweed</name>
    <name type="synonym">Common thornapple</name>
    <dbReference type="NCBI Taxonomy" id="4076"/>
    <lineage>
        <taxon>Eukaryota</taxon>
        <taxon>Viridiplantae</taxon>
        <taxon>Streptophyta</taxon>
        <taxon>Embryophyta</taxon>
        <taxon>Tracheophyta</taxon>
        <taxon>Spermatophyta</taxon>
        <taxon>Magnoliopsida</taxon>
        <taxon>eudicotyledons</taxon>
        <taxon>Gunneridae</taxon>
        <taxon>Pentapetalae</taxon>
        <taxon>asterids</taxon>
        <taxon>lamiids</taxon>
        <taxon>Solanales</taxon>
        <taxon>Solanaceae</taxon>
        <taxon>Solanoideae</taxon>
        <taxon>Datureae</taxon>
        <taxon>Datura</taxon>
    </lineage>
</organism>
<sequence length="261" mass="29052">MNPPASLRWLVEHSPENTGHVIMKPNSKAHNCLGQAGELVVGPVSVENTKIRYISSIKSDQRGKAEDREVNREKGFLEFGGQVSESRIKSSSSLSQLYSVNFSGSSCCVFGLTAGLAFTNWGFGFGPLVSFQLGFEWAWPVLSAGWFLLVVLDFDSLRSFSNWESDRRVLILKALFVLAEPKPEEVLICLPNILLLLRHSGLDLTCAGMTERMNKTKKQDKVLKVPSSCRSGREPYVLKSWLCSHDQRLLQDHKASSGSEF</sequence>
<name>A0ABS8VLM6_DATST</name>
<evidence type="ECO:0000313" key="1">
    <source>
        <dbReference type="EMBL" id="MCE0480561.1"/>
    </source>
</evidence>
<keyword evidence="2" id="KW-1185">Reference proteome</keyword>
<evidence type="ECO:0000313" key="2">
    <source>
        <dbReference type="Proteomes" id="UP000823775"/>
    </source>
</evidence>
<comment type="caution">
    <text evidence="1">The sequence shown here is derived from an EMBL/GenBank/DDBJ whole genome shotgun (WGS) entry which is preliminary data.</text>
</comment>
<proteinExistence type="predicted"/>
<reference evidence="1 2" key="1">
    <citation type="journal article" date="2021" name="BMC Genomics">
        <title>Datura genome reveals duplications of psychoactive alkaloid biosynthetic genes and high mutation rate following tissue culture.</title>
        <authorList>
            <person name="Rajewski A."/>
            <person name="Carter-House D."/>
            <person name="Stajich J."/>
            <person name="Litt A."/>
        </authorList>
    </citation>
    <scope>NUCLEOTIDE SEQUENCE [LARGE SCALE GENOMIC DNA]</scope>
    <source>
        <strain evidence="1">AR-01</strain>
    </source>
</reference>
<protein>
    <submittedName>
        <fullName evidence="1">Uncharacterized protein</fullName>
    </submittedName>
</protein>
<gene>
    <name evidence="1" type="ORF">HAX54_037529</name>
</gene>
<accession>A0ABS8VLM6</accession>
<dbReference type="EMBL" id="JACEIK010005034">
    <property type="protein sequence ID" value="MCE0480561.1"/>
    <property type="molecule type" value="Genomic_DNA"/>
</dbReference>